<dbReference type="Gene3D" id="3.40.30.10">
    <property type="entry name" value="Glutaredoxin"/>
    <property type="match status" value="1"/>
</dbReference>
<proteinExistence type="predicted"/>
<protein>
    <submittedName>
        <fullName evidence="6">Tetratricopeptide repeat protein</fullName>
    </submittedName>
</protein>
<dbReference type="SUPFAM" id="SSF52833">
    <property type="entry name" value="Thioredoxin-like"/>
    <property type="match status" value="1"/>
</dbReference>
<evidence type="ECO:0000256" key="1">
    <source>
        <dbReference type="ARBA" id="ARBA00022448"/>
    </source>
</evidence>
<evidence type="ECO:0000313" key="7">
    <source>
        <dbReference type="Proteomes" id="UP001150830"/>
    </source>
</evidence>
<dbReference type="EMBL" id="JAPNOA010000056">
    <property type="protein sequence ID" value="MCY0966608.1"/>
    <property type="molecule type" value="Genomic_DNA"/>
</dbReference>
<dbReference type="CDD" id="cd02947">
    <property type="entry name" value="TRX_family"/>
    <property type="match status" value="1"/>
</dbReference>
<keyword evidence="7" id="KW-1185">Reference proteome</keyword>
<evidence type="ECO:0000256" key="2">
    <source>
        <dbReference type="ARBA" id="ARBA00022982"/>
    </source>
</evidence>
<reference evidence="6" key="1">
    <citation type="submission" date="2022-11" db="EMBL/GenBank/DDBJ databases">
        <title>Parathalassolutuus dongxingensis gen. nov., sp. nov., a novel member of family Oceanospirillaceae isolated from a coastal shrimp pond in Guangxi, China.</title>
        <authorList>
            <person name="Chen H."/>
        </authorList>
    </citation>
    <scope>NUCLEOTIDE SEQUENCE</scope>
    <source>
        <strain evidence="6">G-43</strain>
    </source>
</reference>
<dbReference type="PANTHER" id="PTHR45663:SF11">
    <property type="entry name" value="GEO12009P1"/>
    <property type="match status" value="1"/>
</dbReference>
<dbReference type="InterPro" id="IPR013766">
    <property type="entry name" value="Thioredoxin_domain"/>
</dbReference>
<evidence type="ECO:0000256" key="4">
    <source>
        <dbReference type="ARBA" id="ARBA00023284"/>
    </source>
</evidence>
<gene>
    <name evidence="6" type="ORF">OUO13_15580</name>
</gene>
<feature type="domain" description="Thioredoxin" evidence="5">
    <location>
        <begin position="1"/>
        <end position="111"/>
    </location>
</feature>
<evidence type="ECO:0000259" key="5">
    <source>
        <dbReference type="PROSITE" id="PS51352"/>
    </source>
</evidence>
<dbReference type="RefSeq" id="WP_283174811.1">
    <property type="nucleotide sequence ID" value="NZ_JAPNOA010000056.1"/>
</dbReference>
<keyword evidence="2" id="KW-0249">Electron transport</keyword>
<dbReference type="GO" id="GO:0005737">
    <property type="term" value="C:cytoplasm"/>
    <property type="evidence" value="ECO:0007669"/>
    <property type="project" value="TreeGrafter"/>
</dbReference>
<comment type="caution">
    <text evidence="6">The sequence shown here is derived from an EMBL/GenBank/DDBJ whole genome shotgun (WGS) entry which is preliminary data.</text>
</comment>
<dbReference type="PROSITE" id="PS51352">
    <property type="entry name" value="THIOREDOXIN_2"/>
    <property type="match status" value="1"/>
</dbReference>
<dbReference type="Proteomes" id="UP001150830">
    <property type="component" value="Unassembled WGS sequence"/>
</dbReference>
<accession>A0A9X3IUW4</accession>
<dbReference type="InterPro" id="IPR017937">
    <property type="entry name" value="Thioredoxin_CS"/>
</dbReference>
<sequence>MNPRIPEAQEHSFFEDILPLSWQQPLLLDFWASWCAPCRAILPVLEKLADEFAGRLQVVKIDADANPALCEHFTVRGLPAVLLVRFGREQARFDRTLPESEIRRFLAPFVSHPVQEALVSARALIHSGDSSSAIAMLRALARQAPADSSVLLELLQALDSESANQQARDEQAQWLAGASPEVMRDPQLQQFYHRWLLRPQAQELDSAQQMFAAQPDIGNLLQLATAQAVSGHYEEAMQRLLDVLANCAVSAIASHDQNRIRQRLIELINTCPDRALAQRIRRQWVAVSRNSYM</sequence>
<name>A0A9X3IUW4_9GAMM</name>
<dbReference type="Pfam" id="PF14561">
    <property type="entry name" value="TPR_20"/>
    <property type="match status" value="1"/>
</dbReference>
<dbReference type="Pfam" id="PF00085">
    <property type="entry name" value="Thioredoxin"/>
    <property type="match status" value="1"/>
</dbReference>
<keyword evidence="3" id="KW-1015">Disulfide bond</keyword>
<organism evidence="6 7">
    <name type="scientific">Parathalassolituus penaei</name>
    <dbReference type="NCBI Taxonomy" id="2997323"/>
    <lineage>
        <taxon>Bacteria</taxon>
        <taxon>Pseudomonadati</taxon>
        <taxon>Pseudomonadota</taxon>
        <taxon>Gammaproteobacteria</taxon>
        <taxon>Oceanospirillales</taxon>
        <taxon>Oceanospirillaceae</taxon>
        <taxon>Parathalassolituus</taxon>
    </lineage>
</organism>
<keyword evidence="4" id="KW-0676">Redox-active center</keyword>
<keyword evidence="1" id="KW-0813">Transport</keyword>
<evidence type="ECO:0000313" key="6">
    <source>
        <dbReference type="EMBL" id="MCY0966608.1"/>
    </source>
</evidence>
<dbReference type="InterPro" id="IPR036249">
    <property type="entry name" value="Thioredoxin-like_sf"/>
</dbReference>
<dbReference type="AlphaFoldDB" id="A0A9X3IUW4"/>
<dbReference type="PROSITE" id="PS00194">
    <property type="entry name" value="THIOREDOXIN_1"/>
    <property type="match status" value="1"/>
</dbReference>
<dbReference type="PANTHER" id="PTHR45663">
    <property type="entry name" value="GEO12009P1"/>
    <property type="match status" value="1"/>
</dbReference>
<dbReference type="GO" id="GO:0015035">
    <property type="term" value="F:protein-disulfide reductase activity"/>
    <property type="evidence" value="ECO:0007669"/>
    <property type="project" value="TreeGrafter"/>
</dbReference>
<evidence type="ECO:0000256" key="3">
    <source>
        <dbReference type="ARBA" id="ARBA00023157"/>
    </source>
</evidence>